<name>A0A090T6V9_9VIBR</name>
<gene>
    <name evidence="1" type="ORF">JCM19240_523</name>
</gene>
<keyword evidence="2" id="KW-1185">Reference proteome</keyword>
<dbReference type="Proteomes" id="UP000029224">
    <property type="component" value="Unassembled WGS sequence"/>
</dbReference>
<protein>
    <submittedName>
        <fullName evidence="1">Uncharacterized protein</fullName>
    </submittedName>
</protein>
<reference evidence="1 2" key="1">
    <citation type="submission" date="2014-09" db="EMBL/GenBank/DDBJ databases">
        <title>Vibrio maritimus JCM 19240. (C210) whole genome shotgun sequence.</title>
        <authorList>
            <person name="Sawabe T."/>
            <person name="Meirelles P."/>
            <person name="Nakanishi M."/>
            <person name="Sayaka M."/>
            <person name="Hattori M."/>
            <person name="Ohkuma M."/>
        </authorList>
    </citation>
    <scope>NUCLEOTIDE SEQUENCE [LARGE SCALE GENOMIC DNA]</scope>
    <source>
        <strain evidence="1 2">JCM 19240</strain>
    </source>
</reference>
<evidence type="ECO:0000313" key="2">
    <source>
        <dbReference type="Proteomes" id="UP000029224"/>
    </source>
</evidence>
<accession>A0A090T6V9</accession>
<proteinExistence type="predicted"/>
<sequence>MPQGINEQSLAESGIDATGAIAIMNIGSWLNWLKSLIVIVWAPINSVIARTFLALARQ</sequence>
<organism evidence="1 2">
    <name type="scientific">Vibrio maritimus</name>
    <dbReference type="NCBI Taxonomy" id="990268"/>
    <lineage>
        <taxon>Bacteria</taxon>
        <taxon>Pseudomonadati</taxon>
        <taxon>Pseudomonadota</taxon>
        <taxon>Gammaproteobacteria</taxon>
        <taxon>Vibrionales</taxon>
        <taxon>Vibrionaceae</taxon>
        <taxon>Vibrio</taxon>
    </lineage>
</organism>
<dbReference type="EMBL" id="BBMT01000007">
    <property type="protein sequence ID" value="GAL35676.1"/>
    <property type="molecule type" value="Genomic_DNA"/>
</dbReference>
<comment type="caution">
    <text evidence="1">The sequence shown here is derived from an EMBL/GenBank/DDBJ whole genome shotgun (WGS) entry which is preliminary data.</text>
</comment>
<reference evidence="1 2" key="2">
    <citation type="submission" date="2014-09" db="EMBL/GenBank/DDBJ databases">
        <authorList>
            <consortium name="NBRP consortium"/>
            <person name="Sawabe T."/>
            <person name="Meirelles P."/>
            <person name="Nakanishi M."/>
            <person name="Sayaka M."/>
            <person name="Hattori M."/>
            <person name="Ohkuma M."/>
        </authorList>
    </citation>
    <scope>NUCLEOTIDE SEQUENCE [LARGE SCALE GENOMIC DNA]</scope>
    <source>
        <strain evidence="1 2">JCM 19240</strain>
    </source>
</reference>
<dbReference type="AlphaFoldDB" id="A0A090T6V9"/>
<evidence type="ECO:0000313" key="1">
    <source>
        <dbReference type="EMBL" id="GAL35676.1"/>
    </source>
</evidence>